<dbReference type="PROSITE" id="PS51275">
    <property type="entry name" value="PEPTIDASE_C26_GGH"/>
    <property type="match status" value="1"/>
</dbReference>
<dbReference type="EC" id="3.4.19.9" evidence="2"/>
<organism evidence="5 6">
    <name type="scientific">Euplotes crassus</name>
    <dbReference type="NCBI Taxonomy" id="5936"/>
    <lineage>
        <taxon>Eukaryota</taxon>
        <taxon>Sar</taxon>
        <taxon>Alveolata</taxon>
        <taxon>Ciliophora</taxon>
        <taxon>Intramacronucleata</taxon>
        <taxon>Spirotrichea</taxon>
        <taxon>Hypotrichia</taxon>
        <taxon>Euplotida</taxon>
        <taxon>Euplotidae</taxon>
        <taxon>Moneuplotes</taxon>
    </lineage>
</organism>
<keyword evidence="3" id="KW-0732">Signal</keyword>
<evidence type="ECO:0000313" key="5">
    <source>
        <dbReference type="EMBL" id="CAI2370651.1"/>
    </source>
</evidence>
<protein>
    <recommendedName>
        <fullName evidence="2">folate gamma-glutamyl hydrolase</fullName>
        <ecNumber evidence="2">3.4.19.9</ecNumber>
    </recommendedName>
</protein>
<dbReference type="EMBL" id="CAMPGE010011849">
    <property type="protein sequence ID" value="CAI2370651.1"/>
    <property type="molecule type" value="Genomic_DNA"/>
</dbReference>
<dbReference type="Pfam" id="PF00117">
    <property type="entry name" value="GATase"/>
    <property type="match status" value="1"/>
</dbReference>
<gene>
    <name evidence="5" type="ORF">ECRASSUSDP1_LOCUS11968</name>
</gene>
<feature type="domain" description="Glutamine amidotransferase" evidence="4">
    <location>
        <begin position="115"/>
        <end position="298"/>
    </location>
</feature>
<proteinExistence type="predicted"/>
<dbReference type="PANTHER" id="PTHR11315:SF0">
    <property type="entry name" value="FOLATE GAMMA-GLUTAMYL HYDROLASE"/>
    <property type="match status" value="1"/>
</dbReference>
<sequence>MNSRLSRNLLIIAFILLFTTKFSSCLIEHASFDSSQVKETEETKQDESSEPSVECVECFGDLNPSESSPSSDDHLNERPVIGIFTQPYNDTHDYIMASYVKFVQLAGARAVPIEWRDSDDNITELVSKLNGVLYPGGSTPVRNKDGSLSDHSKKVELVTNLVKEYNEEGIHYPILAICMGFQQITQSEAPYKDTLTLREFDSANNANNVSLTEDVSESKLFEEMPDHLVEALEEENITYNHHYDGVVPDVFEKYSNLREEYHMLGVSYDEKDQEYVAVIEAKNFPIYGFQFHPEKNIYTWRPDMEIPHSRVAIEFSQFLSNFFIDEARKNFNRFDSHEEAFESRIEHIPIDFPKDGGQDIYVFEI</sequence>
<dbReference type="GO" id="GO:0046900">
    <property type="term" value="P:tetrahydrofolylpolyglutamate metabolic process"/>
    <property type="evidence" value="ECO:0007669"/>
    <property type="project" value="TreeGrafter"/>
</dbReference>
<comment type="caution">
    <text evidence="5">The sequence shown here is derived from an EMBL/GenBank/DDBJ whole genome shotgun (WGS) entry which is preliminary data.</text>
</comment>
<dbReference type="PANTHER" id="PTHR11315">
    <property type="entry name" value="PROTEASE FAMILY C26 GAMMA-GLUTAMYL HYDROLASE"/>
    <property type="match status" value="1"/>
</dbReference>
<dbReference type="GO" id="GO:0005773">
    <property type="term" value="C:vacuole"/>
    <property type="evidence" value="ECO:0007669"/>
    <property type="project" value="TreeGrafter"/>
</dbReference>
<dbReference type="InterPro" id="IPR029062">
    <property type="entry name" value="Class_I_gatase-like"/>
</dbReference>
<dbReference type="InterPro" id="IPR017926">
    <property type="entry name" value="GATASE"/>
</dbReference>
<keyword evidence="6" id="KW-1185">Reference proteome</keyword>
<dbReference type="Gene3D" id="3.40.50.880">
    <property type="match status" value="1"/>
</dbReference>
<feature type="signal peptide" evidence="3">
    <location>
        <begin position="1"/>
        <end position="25"/>
    </location>
</feature>
<feature type="active site" description="Nucleophile" evidence="1 2">
    <location>
        <position position="178"/>
    </location>
</feature>
<dbReference type="AlphaFoldDB" id="A0AAD1UMQ4"/>
<evidence type="ECO:0000256" key="2">
    <source>
        <dbReference type="PROSITE-ProRule" id="PRU00607"/>
    </source>
</evidence>
<dbReference type="Proteomes" id="UP001295684">
    <property type="component" value="Unassembled WGS sequence"/>
</dbReference>
<feature type="chain" id="PRO_5042256281" description="folate gamma-glutamyl hydrolase" evidence="3">
    <location>
        <begin position="26"/>
        <end position="365"/>
    </location>
</feature>
<dbReference type="PROSITE" id="PS51273">
    <property type="entry name" value="GATASE_TYPE_1"/>
    <property type="match status" value="1"/>
</dbReference>
<dbReference type="SUPFAM" id="SSF52317">
    <property type="entry name" value="Class I glutamine amidotransferase-like"/>
    <property type="match status" value="1"/>
</dbReference>
<keyword evidence="2" id="KW-0378">Hydrolase</keyword>
<dbReference type="GO" id="GO:0034722">
    <property type="term" value="F:gamma-glutamyl-peptidase activity"/>
    <property type="evidence" value="ECO:0007669"/>
    <property type="project" value="UniProtKB-UniRule"/>
</dbReference>
<comment type="catalytic activity">
    <reaction evidence="2">
        <text>(6S)-5,6,7,8-tetrahydrofolyl-(gamma-L-Glu)(n) + (n-1) H2O = (6S)-5,6,7,8-tetrahydrofolate + (n-1) L-glutamate</text>
        <dbReference type="Rhea" id="RHEA:56784"/>
        <dbReference type="Rhea" id="RHEA-COMP:14738"/>
        <dbReference type="ChEBI" id="CHEBI:15377"/>
        <dbReference type="ChEBI" id="CHEBI:29985"/>
        <dbReference type="ChEBI" id="CHEBI:57453"/>
        <dbReference type="ChEBI" id="CHEBI:141005"/>
        <dbReference type="EC" id="3.4.19.9"/>
    </reaction>
</comment>
<evidence type="ECO:0000259" key="4">
    <source>
        <dbReference type="Pfam" id="PF00117"/>
    </source>
</evidence>
<reference evidence="5" key="1">
    <citation type="submission" date="2023-07" db="EMBL/GenBank/DDBJ databases">
        <authorList>
            <consortium name="AG Swart"/>
            <person name="Singh M."/>
            <person name="Singh A."/>
            <person name="Seah K."/>
            <person name="Emmerich C."/>
        </authorList>
    </citation>
    <scope>NUCLEOTIDE SEQUENCE</scope>
    <source>
        <strain evidence="5">DP1</strain>
    </source>
</reference>
<dbReference type="InterPro" id="IPR015527">
    <property type="entry name" value="Pept_C26_g-glut_hydrolase"/>
</dbReference>
<evidence type="ECO:0000256" key="3">
    <source>
        <dbReference type="SAM" id="SignalP"/>
    </source>
</evidence>
<name>A0AAD1UMQ4_EUPCR</name>
<feature type="active site" evidence="2">
    <location>
        <position position="292"/>
    </location>
</feature>
<evidence type="ECO:0000313" key="6">
    <source>
        <dbReference type="Proteomes" id="UP001295684"/>
    </source>
</evidence>
<feature type="active site" description="Proton donor" evidence="1">
    <location>
        <position position="292"/>
    </location>
</feature>
<accession>A0AAD1UMQ4</accession>
<evidence type="ECO:0000256" key="1">
    <source>
        <dbReference type="PIRSR" id="PIRSR615527-1"/>
    </source>
</evidence>